<reference evidence="5" key="1">
    <citation type="journal article" date="2023" name="Mol. Biol. Evol.">
        <title>Third-Generation Sequencing Reveals the Adaptive Role of the Epigenome in Three Deep-Sea Polychaetes.</title>
        <authorList>
            <person name="Perez M."/>
            <person name="Aroh O."/>
            <person name="Sun Y."/>
            <person name="Lan Y."/>
            <person name="Juniper S.K."/>
            <person name="Young C.R."/>
            <person name="Angers B."/>
            <person name="Qian P.Y."/>
        </authorList>
    </citation>
    <scope>NUCLEOTIDE SEQUENCE</scope>
    <source>
        <strain evidence="5">P08H-3</strain>
    </source>
</reference>
<evidence type="ECO:0000256" key="2">
    <source>
        <dbReference type="ARBA" id="ARBA00022771"/>
    </source>
</evidence>
<dbReference type="GO" id="GO:0008270">
    <property type="term" value="F:zinc ion binding"/>
    <property type="evidence" value="ECO:0007669"/>
    <property type="project" value="UniProtKB-KW"/>
</dbReference>
<dbReference type="InterPro" id="IPR013584">
    <property type="entry name" value="RAP"/>
</dbReference>
<dbReference type="SUPFAM" id="SSF48371">
    <property type="entry name" value="ARM repeat"/>
    <property type="match status" value="1"/>
</dbReference>
<evidence type="ECO:0000259" key="4">
    <source>
        <dbReference type="PROSITE" id="PS51286"/>
    </source>
</evidence>
<accession>A0AAD9JEQ5</accession>
<dbReference type="AlphaFoldDB" id="A0AAD9JEQ5"/>
<feature type="domain" description="RAP" evidence="4">
    <location>
        <begin position="963"/>
        <end position="1022"/>
    </location>
</feature>
<sequence length="1026" mass="118957">MATIKGGRPGDPVWMFFQKLDGTQSKCIECQEQCSSKIECLRAHIKRCPKLKATPVSTSGLKRPTPELDTDRDDTACLPPPAKRQFQMSAFTVNITVLPRPSCITGWVTMAKLLSCYITTGRCCQLTQHYRLTGLTKLLYWKVTTHILSGQNIFRLHLKKKPFPAPANSVATFSHLIISTASQMDQLSSSSLTMTDRTLVSDLTPVEFLDKVDEETLMTCSPNLVAECLRQLGKHYFEHVQTIMPWLLSHHHDIYKQLHESGKLLEVSKDIRQHPKFNVMCQRLEQAYQECSDQELACSLLLFLYMGVHPQDSLVHSLLLEVRGRIPSMNLHSLTTVSWLCNTLPERDFVTRRACLQKLAATCMEVESLSPDDVQYLCTQEINHKHLLSTDATLRLCKLILGQTKSVTYFCDPQHLAVVASFFGRQEIMYLLKKYDLVRQFDSWSEHFKYACLDMVDEMTDYDISSVCQFLKFVHLYNPTVRRQFEKQSLKLLSQDPGVGKVANLISSLSPFSSKEIVQPFEKRLFHELSDVDDRVICMLVHNLFGAKREAFSAEMLMKVERALTERCSRLLQDYDQIREIIIVMGNRRFVDTERGMRFFEILLENVIESPSTNPNCDAMASCYLMAKAEFPESSNEPFQQIESSILHSSDACAIDMFQFLNSVPRDCQNSLRTVERYVQRRLLQAVTNSRDLFHLCYIVRNMIRIDESFKYRDRQLTEAIMKRLEEFIRDPPSSVISESLFLSVIDILRLMKYYTPSTLDMLVNHYCDSRELHLEKITVRLLCTLSIFSHRSETVENFMPSVIKLIGTKLEQGRHKDVLLMLNYLMRLQVYLEEEIRQLFSFEFMTKLGSDSGYVEEPARIVLVELTRRCLLEHPELDIPWFHDEYCRTHIVTGEPKSCQTFRDGVSATLRYVLGGENHFLRWSYTPYFYSIDFECILDESNKPVNVKKLPPGGVKDTWQRVAIMLHTQGSFWLHSDQLRGSIRDKNNHLELMGYKVIPINYKEWFSELVTNEQRVNYLRCHILR</sequence>
<dbReference type="EMBL" id="JAODUP010000369">
    <property type="protein sequence ID" value="KAK2151266.1"/>
    <property type="molecule type" value="Genomic_DNA"/>
</dbReference>
<dbReference type="PROSITE" id="PS51286">
    <property type="entry name" value="RAP"/>
    <property type="match status" value="1"/>
</dbReference>
<dbReference type="SMART" id="SM00952">
    <property type="entry name" value="RAP"/>
    <property type="match status" value="1"/>
</dbReference>
<dbReference type="InterPro" id="IPR003656">
    <property type="entry name" value="Znf_BED"/>
</dbReference>
<dbReference type="Pfam" id="PF08368">
    <property type="entry name" value="FAST_2"/>
    <property type="match status" value="1"/>
</dbReference>
<protein>
    <recommendedName>
        <fullName evidence="4">RAP domain-containing protein</fullName>
    </recommendedName>
</protein>
<evidence type="ECO:0000313" key="5">
    <source>
        <dbReference type="EMBL" id="KAK2151266.1"/>
    </source>
</evidence>
<evidence type="ECO:0000313" key="6">
    <source>
        <dbReference type="Proteomes" id="UP001208570"/>
    </source>
</evidence>
<proteinExistence type="predicted"/>
<dbReference type="Proteomes" id="UP001208570">
    <property type="component" value="Unassembled WGS sequence"/>
</dbReference>
<dbReference type="GO" id="GO:0003677">
    <property type="term" value="F:DNA binding"/>
    <property type="evidence" value="ECO:0007669"/>
    <property type="project" value="InterPro"/>
</dbReference>
<organism evidence="5 6">
    <name type="scientific">Paralvinella palmiformis</name>
    <dbReference type="NCBI Taxonomy" id="53620"/>
    <lineage>
        <taxon>Eukaryota</taxon>
        <taxon>Metazoa</taxon>
        <taxon>Spiralia</taxon>
        <taxon>Lophotrochozoa</taxon>
        <taxon>Annelida</taxon>
        <taxon>Polychaeta</taxon>
        <taxon>Sedentaria</taxon>
        <taxon>Canalipalpata</taxon>
        <taxon>Terebellida</taxon>
        <taxon>Terebelliformia</taxon>
        <taxon>Alvinellidae</taxon>
        <taxon>Paralvinella</taxon>
    </lineage>
</organism>
<keyword evidence="2" id="KW-0863">Zinc-finger</keyword>
<dbReference type="InterPro" id="IPR013579">
    <property type="entry name" value="FAST_2"/>
</dbReference>
<keyword evidence="3" id="KW-0862">Zinc</keyword>
<name>A0AAD9JEQ5_9ANNE</name>
<dbReference type="InterPro" id="IPR016024">
    <property type="entry name" value="ARM-type_fold"/>
</dbReference>
<keyword evidence="1" id="KW-0479">Metal-binding</keyword>
<gene>
    <name evidence="5" type="ORF">LSH36_369g03035</name>
</gene>
<dbReference type="Pfam" id="PF08373">
    <property type="entry name" value="RAP"/>
    <property type="match status" value="1"/>
</dbReference>
<keyword evidence="6" id="KW-1185">Reference proteome</keyword>
<comment type="caution">
    <text evidence="5">The sequence shown here is derived from an EMBL/GenBank/DDBJ whole genome shotgun (WGS) entry which is preliminary data.</text>
</comment>
<evidence type="ECO:0000256" key="3">
    <source>
        <dbReference type="ARBA" id="ARBA00022833"/>
    </source>
</evidence>
<dbReference type="Pfam" id="PF02892">
    <property type="entry name" value="zf-BED"/>
    <property type="match status" value="1"/>
</dbReference>
<evidence type="ECO:0000256" key="1">
    <source>
        <dbReference type="ARBA" id="ARBA00022723"/>
    </source>
</evidence>